<dbReference type="EMBL" id="PYBV01000004">
    <property type="protein sequence ID" value="PYC75753.1"/>
    <property type="molecule type" value="Genomic_DNA"/>
</dbReference>
<gene>
    <name evidence="1" type="ORF">C7C45_02985</name>
</gene>
<protein>
    <submittedName>
        <fullName evidence="1">Uncharacterized protein</fullName>
    </submittedName>
</protein>
<dbReference type="Proteomes" id="UP000248333">
    <property type="component" value="Unassembled WGS sequence"/>
</dbReference>
<dbReference type="AlphaFoldDB" id="A0A318NPS6"/>
<comment type="caution">
    <text evidence="1">The sequence shown here is derived from an EMBL/GenBank/DDBJ whole genome shotgun (WGS) entry which is preliminary data.</text>
</comment>
<evidence type="ECO:0000313" key="1">
    <source>
        <dbReference type="EMBL" id="PYC75753.1"/>
    </source>
</evidence>
<organism evidence="1 2">
    <name type="scientific">Micromonospora arborensis</name>
    <dbReference type="NCBI Taxonomy" id="2116518"/>
    <lineage>
        <taxon>Bacteria</taxon>
        <taxon>Bacillati</taxon>
        <taxon>Actinomycetota</taxon>
        <taxon>Actinomycetes</taxon>
        <taxon>Micromonosporales</taxon>
        <taxon>Micromonosporaceae</taxon>
        <taxon>Micromonospora</taxon>
    </lineage>
</organism>
<evidence type="ECO:0000313" key="2">
    <source>
        <dbReference type="Proteomes" id="UP000248333"/>
    </source>
</evidence>
<name>A0A318NPS6_9ACTN</name>
<sequence length="205" mass="21541">MVAEQPPNLQLVAAAQATGRTSFKLTVSPSDQSARAVQEGAYDPVAKRGFLAWTDQHGNRIEQRVIGSDLYLIASVDGRPSQARKVTGSGRGFRISGVPAGGTLDDGERVLTGVDGALSVDPDKVLEILAEAGTVEKAGSSGGVATYTFRYVLESLSEQTMVGTVEVRSGKVSKLTYALAGHPLSETVMVFSDYGTPVDVERPAV</sequence>
<accession>A0A318NPS6</accession>
<reference evidence="1 2" key="1">
    <citation type="submission" date="2018-03" db="EMBL/GenBank/DDBJ databases">
        <title>Bioinformatic expansion and discovery of thiopeptide antibiotics.</title>
        <authorList>
            <person name="Schwalen C.J."/>
            <person name="Hudson G.A."/>
            <person name="Mitchell D.A."/>
        </authorList>
    </citation>
    <scope>NUCLEOTIDE SEQUENCE [LARGE SCALE GENOMIC DNA]</scope>
    <source>
        <strain evidence="1 2">NRRL 8041</strain>
    </source>
</reference>
<proteinExistence type="predicted"/>
<dbReference type="Gene3D" id="2.50.20.20">
    <property type="match status" value="1"/>
</dbReference>
<keyword evidence="2" id="KW-1185">Reference proteome</keyword>